<evidence type="ECO:0000259" key="15">
    <source>
        <dbReference type="PROSITE" id="PS50109"/>
    </source>
</evidence>
<dbReference type="Proteomes" id="UP001202831">
    <property type="component" value="Unassembled WGS sequence"/>
</dbReference>
<evidence type="ECO:0000256" key="6">
    <source>
        <dbReference type="ARBA" id="ARBA00022679"/>
    </source>
</evidence>
<organism evidence="17 18">
    <name type="scientific">Shewanella corallii</name>
    <dbReference type="NCBI Taxonomy" id="560080"/>
    <lineage>
        <taxon>Bacteria</taxon>
        <taxon>Pseudomonadati</taxon>
        <taxon>Pseudomonadota</taxon>
        <taxon>Gammaproteobacteria</taxon>
        <taxon>Alteromonadales</taxon>
        <taxon>Shewanellaceae</taxon>
        <taxon>Shewanella</taxon>
    </lineage>
</organism>
<evidence type="ECO:0000259" key="16">
    <source>
        <dbReference type="PROSITE" id="PS50885"/>
    </source>
</evidence>
<keyword evidence="4" id="KW-1003">Cell membrane</keyword>
<keyword evidence="12" id="KW-0902">Two-component regulatory system</keyword>
<evidence type="ECO:0000256" key="9">
    <source>
        <dbReference type="ARBA" id="ARBA00022777"/>
    </source>
</evidence>
<dbReference type="Gene3D" id="6.10.340.10">
    <property type="match status" value="1"/>
</dbReference>
<evidence type="ECO:0000256" key="14">
    <source>
        <dbReference type="SAM" id="Phobius"/>
    </source>
</evidence>
<dbReference type="InterPro" id="IPR005467">
    <property type="entry name" value="His_kinase_dom"/>
</dbReference>
<feature type="domain" description="Histidine kinase" evidence="15">
    <location>
        <begin position="247"/>
        <end position="455"/>
    </location>
</feature>
<keyword evidence="6" id="KW-0808">Transferase</keyword>
<evidence type="ECO:0000256" key="4">
    <source>
        <dbReference type="ARBA" id="ARBA00022475"/>
    </source>
</evidence>
<dbReference type="EMBL" id="JAKIKT010000006">
    <property type="protein sequence ID" value="MCL2915280.1"/>
    <property type="molecule type" value="Genomic_DNA"/>
</dbReference>
<dbReference type="PANTHER" id="PTHR45528">
    <property type="entry name" value="SENSOR HISTIDINE KINASE CPXA"/>
    <property type="match status" value="1"/>
</dbReference>
<dbReference type="SUPFAM" id="SSF55874">
    <property type="entry name" value="ATPase domain of HSP90 chaperone/DNA topoisomerase II/histidine kinase"/>
    <property type="match status" value="1"/>
</dbReference>
<gene>
    <name evidence="17" type="ORF">L2725_16080</name>
</gene>
<dbReference type="InterPro" id="IPR003660">
    <property type="entry name" value="HAMP_dom"/>
</dbReference>
<reference evidence="17 18" key="1">
    <citation type="submission" date="2022-01" db="EMBL/GenBank/DDBJ databases">
        <title>Whole genome-based taxonomy of the Shewanellaceae.</title>
        <authorList>
            <person name="Martin-Rodriguez A.J."/>
        </authorList>
    </citation>
    <scope>NUCLEOTIDE SEQUENCE [LARGE SCALE GENOMIC DNA]</scope>
    <source>
        <strain evidence="17 18">DSM 21332</strain>
    </source>
</reference>
<dbReference type="InterPro" id="IPR003594">
    <property type="entry name" value="HATPase_dom"/>
</dbReference>
<dbReference type="CDD" id="cd06225">
    <property type="entry name" value="HAMP"/>
    <property type="match status" value="1"/>
</dbReference>
<dbReference type="RefSeq" id="WP_249249855.1">
    <property type="nucleotide sequence ID" value="NZ_JAKIKT010000006.1"/>
</dbReference>
<dbReference type="PROSITE" id="PS50109">
    <property type="entry name" value="HIS_KIN"/>
    <property type="match status" value="1"/>
</dbReference>
<evidence type="ECO:0000256" key="7">
    <source>
        <dbReference type="ARBA" id="ARBA00022692"/>
    </source>
</evidence>
<dbReference type="SMART" id="SM00388">
    <property type="entry name" value="HisKA"/>
    <property type="match status" value="1"/>
</dbReference>
<proteinExistence type="predicted"/>
<keyword evidence="7 14" id="KW-0812">Transmembrane</keyword>
<dbReference type="Gene3D" id="3.30.565.10">
    <property type="entry name" value="Histidine kinase-like ATPase, C-terminal domain"/>
    <property type="match status" value="1"/>
</dbReference>
<evidence type="ECO:0000256" key="8">
    <source>
        <dbReference type="ARBA" id="ARBA00022741"/>
    </source>
</evidence>
<dbReference type="Pfam" id="PF02518">
    <property type="entry name" value="HATPase_c"/>
    <property type="match status" value="1"/>
</dbReference>
<dbReference type="PRINTS" id="PR00344">
    <property type="entry name" value="BCTRLSENSOR"/>
</dbReference>
<feature type="transmembrane region" description="Helical" evidence="14">
    <location>
        <begin position="12"/>
        <end position="35"/>
    </location>
</feature>
<keyword evidence="13 14" id="KW-0472">Membrane</keyword>
<dbReference type="PANTHER" id="PTHR45528:SF1">
    <property type="entry name" value="SENSOR HISTIDINE KINASE CPXA"/>
    <property type="match status" value="1"/>
</dbReference>
<dbReference type="Gene3D" id="1.10.287.130">
    <property type="match status" value="1"/>
</dbReference>
<dbReference type="InterPro" id="IPR038515">
    <property type="entry name" value="CpxA_peri_sf"/>
</dbReference>
<dbReference type="InterPro" id="IPR003661">
    <property type="entry name" value="HisK_dim/P_dom"/>
</dbReference>
<evidence type="ECO:0000256" key="5">
    <source>
        <dbReference type="ARBA" id="ARBA00022553"/>
    </source>
</evidence>
<evidence type="ECO:0000256" key="3">
    <source>
        <dbReference type="ARBA" id="ARBA00012438"/>
    </source>
</evidence>
<dbReference type="SUPFAM" id="SSF158472">
    <property type="entry name" value="HAMP domain-like"/>
    <property type="match status" value="1"/>
</dbReference>
<comment type="caution">
    <text evidence="17">The sequence shown here is derived from an EMBL/GenBank/DDBJ whole genome shotgun (WGS) entry which is preliminary data.</text>
</comment>
<keyword evidence="11 14" id="KW-1133">Transmembrane helix</keyword>
<dbReference type="SUPFAM" id="SSF47384">
    <property type="entry name" value="Homodimeric domain of signal transducing histidine kinase"/>
    <property type="match status" value="1"/>
</dbReference>
<dbReference type="InterPro" id="IPR050398">
    <property type="entry name" value="HssS/ArlS-like"/>
</dbReference>
<dbReference type="Gene3D" id="3.30.450.210">
    <property type="entry name" value="Two-component sensor protein CpxA, periplasmic domain"/>
    <property type="match status" value="1"/>
</dbReference>
<keyword evidence="18" id="KW-1185">Reference proteome</keyword>
<feature type="domain" description="HAMP" evidence="16">
    <location>
        <begin position="184"/>
        <end position="239"/>
    </location>
</feature>
<evidence type="ECO:0000313" key="17">
    <source>
        <dbReference type="EMBL" id="MCL2915280.1"/>
    </source>
</evidence>
<evidence type="ECO:0000256" key="1">
    <source>
        <dbReference type="ARBA" id="ARBA00000085"/>
    </source>
</evidence>
<dbReference type="InterPro" id="IPR004358">
    <property type="entry name" value="Sig_transdc_His_kin-like_C"/>
</dbReference>
<feature type="transmembrane region" description="Helical" evidence="14">
    <location>
        <begin position="165"/>
        <end position="186"/>
    </location>
</feature>
<comment type="catalytic activity">
    <reaction evidence="1">
        <text>ATP + protein L-histidine = ADP + protein N-phospho-L-histidine.</text>
        <dbReference type="EC" id="2.7.13.3"/>
    </reaction>
</comment>
<dbReference type="Pfam" id="PF00672">
    <property type="entry name" value="HAMP"/>
    <property type="match status" value="1"/>
</dbReference>
<dbReference type="Pfam" id="PF00512">
    <property type="entry name" value="HisKA"/>
    <property type="match status" value="1"/>
</dbReference>
<dbReference type="GO" id="GO:0005524">
    <property type="term" value="F:ATP binding"/>
    <property type="evidence" value="ECO:0007669"/>
    <property type="project" value="UniProtKB-KW"/>
</dbReference>
<keyword evidence="9" id="KW-0418">Kinase</keyword>
<dbReference type="InterPro" id="IPR036097">
    <property type="entry name" value="HisK_dim/P_sf"/>
</dbReference>
<keyword evidence="8" id="KW-0547">Nucleotide-binding</keyword>
<sequence length="455" mass="51319">MKLSFTPNKIFIKLLLGFWLCSSMIIAIVVLLPMLQQNHDRAPLPAKLEKLLAGAAGWLQQEAIRQPGDFLHRWSGRRQGESRPIRFYLMNEDGQFINGKRSSRMMRHFVLMAEDAGHPISHQFKKDLVFGPYQFEIQGKQYSLIGKVPAHHPRPWFLFLANNKMATLILAIALSGIICALLAWHLGKPLRQLKSSAESLAQGDLDCRVDKRTARRQDEVGQLAQAFNAMADAIQTTMNSQQRLISDVSHELRTPLTRLQLSLALARKKGLEGTEVDRIGYEAEQLELLISELLELSRVKTSQSDNMKYLELSETLSQVLDDAEFEAEQQLKLLYIDIPENLSLKHDPRSLSRAVENLLRNAIRYATSRVSLTAMQSGNQLEIVIEDDGPGIKAEELEAIFRPFYRPDSARERESGGWGLGLAITHAAIQAHKGRVTAENVSPHGLRVRLQLPMI</sequence>
<evidence type="ECO:0000313" key="18">
    <source>
        <dbReference type="Proteomes" id="UP001202831"/>
    </source>
</evidence>
<evidence type="ECO:0000256" key="11">
    <source>
        <dbReference type="ARBA" id="ARBA00022989"/>
    </source>
</evidence>
<dbReference type="CDD" id="cd00082">
    <property type="entry name" value="HisKA"/>
    <property type="match status" value="1"/>
</dbReference>
<evidence type="ECO:0000256" key="12">
    <source>
        <dbReference type="ARBA" id="ARBA00023012"/>
    </source>
</evidence>
<name>A0ABT0NAW7_9GAMM</name>
<evidence type="ECO:0000256" key="2">
    <source>
        <dbReference type="ARBA" id="ARBA00004651"/>
    </source>
</evidence>
<evidence type="ECO:0000256" key="13">
    <source>
        <dbReference type="ARBA" id="ARBA00023136"/>
    </source>
</evidence>
<dbReference type="SMART" id="SM00387">
    <property type="entry name" value="HATPase_c"/>
    <property type="match status" value="1"/>
</dbReference>
<protein>
    <recommendedName>
        <fullName evidence="3">histidine kinase</fullName>
        <ecNumber evidence="3">2.7.13.3</ecNumber>
    </recommendedName>
</protein>
<dbReference type="PROSITE" id="PS50885">
    <property type="entry name" value="HAMP"/>
    <property type="match status" value="1"/>
</dbReference>
<accession>A0ABT0NAW7</accession>
<keyword evidence="5" id="KW-0597">Phosphoprotein</keyword>
<dbReference type="InterPro" id="IPR036890">
    <property type="entry name" value="HATPase_C_sf"/>
</dbReference>
<dbReference type="EC" id="2.7.13.3" evidence="3"/>
<keyword evidence="10 17" id="KW-0067">ATP-binding</keyword>
<dbReference type="SMART" id="SM00304">
    <property type="entry name" value="HAMP"/>
    <property type="match status" value="1"/>
</dbReference>
<evidence type="ECO:0000256" key="10">
    <source>
        <dbReference type="ARBA" id="ARBA00022840"/>
    </source>
</evidence>
<comment type="subcellular location">
    <subcellularLocation>
        <location evidence="2">Cell membrane</location>
        <topology evidence="2">Multi-pass membrane protein</topology>
    </subcellularLocation>
</comment>